<accession>A0ABP1RDY4</accession>
<dbReference type="EMBL" id="CAXLJM020000069">
    <property type="protein sequence ID" value="CAL8125627.1"/>
    <property type="molecule type" value="Genomic_DNA"/>
</dbReference>
<feature type="transmembrane region" description="Helical" evidence="1">
    <location>
        <begin position="278"/>
        <end position="300"/>
    </location>
</feature>
<feature type="transmembrane region" description="Helical" evidence="1">
    <location>
        <begin position="312"/>
        <end position="335"/>
    </location>
</feature>
<feature type="transmembrane region" description="Helical" evidence="1">
    <location>
        <begin position="86"/>
        <end position="107"/>
    </location>
</feature>
<keyword evidence="1" id="KW-1133">Transmembrane helix</keyword>
<organism evidence="2 3">
    <name type="scientific">Orchesella dallaii</name>
    <dbReference type="NCBI Taxonomy" id="48710"/>
    <lineage>
        <taxon>Eukaryota</taxon>
        <taxon>Metazoa</taxon>
        <taxon>Ecdysozoa</taxon>
        <taxon>Arthropoda</taxon>
        <taxon>Hexapoda</taxon>
        <taxon>Collembola</taxon>
        <taxon>Entomobryomorpha</taxon>
        <taxon>Entomobryoidea</taxon>
        <taxon>Orchesellidae</taxon>
        <taxon>Orchesellinae</taxon>
        <taxon>Orchesella</taxon>
    </lineage>
</organism>
<evidence type="ECO:0000313" key="2">
    <source>
        <dbReference type="EMBL" id="CAL8125627.1"/>
    </source>
</evidence>
<name>A0ABP1RDY4_9HEXA</name>
<feature type="transmembrane region" description="Helical" evidence="1">
    <location>
        <begin position="229"/>
        <end position="248"/>
    </location>
</feature>
<proteinExistence type="predicted"/>
<reference evidence="2 3" key="1">
    <citation type="submission" date="2024-08" db="EMBL/GenBank/DDBJ databases">
        <authorList>
            <person name="Cucini C."/>
            <person name="Frati F."/>
        </authorList>
    </citation>
    <scope>NUCLEOTIDE SEQUENCE [LARGE SCALE GENOMIC DNA]</scope>
</reference>
<feature type="transmembrane region" description="Helical" evidence="1">
    <location>
        <begin position="159"/>
        <end position="181"/>
    </location>
</feature>
<evidence type="ECO:0008006" key="4">
    <source>
        <dbReference type="Google" id="ProtNLM"/>
    </source>
</evidence>
<evidence type="ECO:0000313" key="3">
    <source>
        <dbReference type="Proteomes" id="UP001642540"/>
    </source>
</evidence>
<protein>
    <recommendedName>
        <fullName evidence="4">Odorant receptor</fullName>
    </recommendedName>
</protein>
<gene>
    <name evidence="2" type="ORF">ODALV1_LOCUS21050</name>
</gene>
<comment type="caution">
    <text evidence="2">The sequence shown here is derived from an EMBL/GenBank/DDBJ whole genome shotgun (WGS) entry which is preliminary data.</text>
</comment>
<evidence type="ECO:0000256" key="1">
    <source>
        <dbReference type="SAM" id="Phobius"/>
    </source>
</evidence>
<feature type="transmembrane region" description="Helical" evidence="1">
    <location>
        <begin position="44"/>
        <end position="66"/>
    </location>
</feature>
<dbReference type="Proteomes" id="UP001642540">
    <property type="component" value="Unassembled WGS sequence"/>
</dbReference>
<keyword evidence="1" id="KW-0812">Transmembrane</keyword>
<sequence length="422" mass="48040">MSSAKYTWDVFDLHHRFFTYVPYPQLLVWDGNKRQIFCTPQKHLILWYFAIFVIIILLGVVASGVILLEQLFGNPKVSGLVKTLQLIVVGLFAAISGGTGVAVMLYGERTAVFFNRLVALEKYLSKVFTPSQCNCSLRSLQRFSNTSSKYLTEERMLEVLMKGAVLIGSIFAIPVSTMGMINNMDPIGHLLECYILPEPYNRTTPIIVFSFITRLLICWMASVETARSISLLILVFHTVIQIYLKLLHQMKVCSSSKRKEILKFYTLLQMIHVDAEPCGNALIAILMGSGAGLYTTAVWVTVKGWKQVPFFLYIFAFSFSFIIPGVIMALLPYAVKIRQNSSKIILGWKLECSLKWYSNSFDRRCVRMRIKALRFITFSCGNYFHLKRTTKRNYLHATVDLAVESLMTVPAPSGNPLDWFEF</sequence>
<keyword evidence="1" id="KW-0472">Membrane</keyword>
<keyword evidence="3" id="KW-1185">Reference proteome</keyword>